<dbReference type="EMBL" id="CP009922">
    <property type="protein sequence ID" value="AKG44826.1"/>
    <property type="molecule type" value="Genomic_DNA"/>
</dbReference>
<dbReference type="InterPro" id="IPR007278">
    <property type="entry name" value="DUF397"/>
</dbReference>
<dbReference type="AlphaFoldDB" id="A0A0F7CPK6"/>
<evidence type="ECO:0000313" key="2">
    <source>
        <dbReference type="EMBL" id="AKG44826.1"/>
    </source>
</evidence>
<dbReference type="STRING" id="408015.SXIM_34420"/>
<dbReference type="KEGG" id="sxi:SXIM_34420"/>
<dbReference type="RefSeq" id="WP_030728819.1">
    <property type="nucleotide sequence ID" value="NZ_CP009922.3"/>
</dbReference>
<proteinExistence type="predicted"/>
<feature type="domain" description="DUF397" evidence="1">
    <location>
        <begin position="16"/>
        <end position="66"/>
    </location>
</feature>
<sequence>MSTQEGQSADLDDAIWRASRRSQANGACVEVADGFPGTVPVRDSKQPHQILLIPTAAWTTFLTSLRG</sequence>
<accession>A0A0F7CPK6</accession>
<gene>
    <name evidence="2" type="ORF">SXIM_34420</name>
</gene>
<dbReference type="HOGENOM" id="CLU_131550_2_0_11"/>
<dbReference type="Proteomes" id="UP000034034">
    <property type="component" value="Chromosome"/>
</dbReference>
<dbReference type="PATRIC" id="fig|408015.6.peg.3487"/>
<protein>
    <submittedName>
        <fullName evidence="2">Regulatory protein</fullName>
    </submittedName>
</protein>
<evidence type="ECO:0000259" key="1">
    <source>
        <dbReference type="Pfam" id="PF04149"/>
    </source>
</evidence>
<evidence type="ECO:0000313" key="3">
    <source>
        <dbReference type="Proteomes" id="UP000034034"/>
    </source>
</evidence>
<dbReference type="Pfam" id="PF04149">
    <property type="entry name" value="DUF397"/>
    <property type="match status" value="1"/>
</dbReference>
<name>A0A0F7CPK6_9ACTN</name>
<reference evidence="2" key="1">
    <citation type="submission" date="2019-08" db="EMBL/GenBank/DDBJ databases">
        <title>Complete genome sequence of a mangrove-derived Streptomyces xiamenensis.</title>
        <authorList>
            <person name="Xu J."/>
        </authorList>
    </citation>
    <scope>NUCLEOTIDE SEQUENCE</scope>
    <source>
        <strain evidence="2">318</strain>
    </source>
</reference>
<keyword evidence="3" id="KW-1185">Reference proteome</keyword>
<organism evidence="2 3">
    <name type="scientific">Streptomyces xiamenensis</name>
    <dbReference type="NCBI Taxonomy" id="408015"/>
    <lineage>
        <taxon>Bacteria</taxon>
        <taxon>Bacillati</taxon>
        <taxon>Actinomycetota</taxon>
        <taxon>Actinomycetes</taxon>
        <taxon>Kitasatosporales</taxon>
        <taxon>Streptomycetaceae</taxon>
        <taxon>Streptomyces</taxon>
    </lineage>
</organism>